<organism evidence="2 3">
    <name type="scientific">Carboxydothermus ferrireducens DSM 11255</name>
    <dbReference type="NCBI Taxonomy" id="1119529"/>
    <lineage>
        <taxon>Bacteria</taxon>
        <taxon>Bacillati</taxon>
        <taxon>Bacillota</taxon>
        <taxon>Clostridia</taxon>
        <taxon>Thermoanaerobacterales</taxon>
        <taxon>Thermoanaerobacteraceae</taxon>
        <taxon>Carboxydothermus</taxon>
    </lineage>
</organism>
<name>A0ABX2RA43_9THEO</name>
<sequence length="96" mass="11046">MMEAILAGFFVYGVISALLVIWEALNFRKKRNLWLVVNDLKGLSEAEKLLDFLKERIPGTIETKVVDLTGTLISSRFQVINGLPEEIQRKNYIIFF</sequence>
<comment type="caution">
    <text evidence="2">The sequence shown here is derived from an EMBL/GenBank/DDBJ whole genome shotgun (WGS) entry which is preliminary data.</text>
</comment>
<keyword evidence="1" id="KW-0812">Transmembrane</keyword>
<keyword evidence="3" id="KW-1185">Reference proteome</keyword>
<dbReference type="Proteomes" id="UP000604066">
    <property type="component" value="Unassembled WGS sequence"/>
</dbReference>
<evidence type="ECO:0000313" key="3">
    <source>
        <dbReference type="Proteomes" id="UP000604066"/>
    </source>
</evidence>
<keyword evidence="1" id="KW-0472">Membrane</keyword>
<protein>
    <submittedName>
        <fullName evidence="2">Na+/H+-translocating membrane pyrophosphatase</fullName>
    </submittedName>
</protein>
<gene>
    <name evidence="2" type="ORF">HDG70_001157</name>
</gene>
<proteinExistence type="predicted"/>
<dbReference type="RefSeq" id="WP_028052884.1">
    <property type="nucleotide sequence ID" value="NZ_ATYG01000042.1"/>
</dbReference>
<evidence type="ECO:0000313" key="2">
    <source>
        <dbReference type="EMBL" id="NYE57442.1"/>
    </source>
</evidence>
<keyword evidence="1" id="KW-1133">Transmembrane helix</keyword>
<reference evidence="2 3" key="1">
    <citation type="submission" date="2020-07" db="EMBL/GenBank/DDBJ databases">
        <title>Genomic Encyclopedia of Type Strains, Phase III (KMG-III): the genomes of soil and plant-associated and newly described type strains.</title>
        <authorList>
            <person name="Whitman W."/>
        </authorList>
    </citation>
    <scope>NUCLEOTIDE SEQUENCE [LARGE SCALE GENOMIC DNA]</scope>
    <source>
        <strain evidence="2 3">DSM 11255</strain>
    </source>
</reference>
<dbReference type="EMBL" id="JACCBS010000002">
    <property type="protein sequence ID" value="NYE57442.1"/>
    <property type="molecule type" value="Genomic_DNA"/>
</dbReference>
<feature type="transmembrane region" description="Helical" evidence="1">
    <location>
        <begin position="6"/>
        <end position="25"/>
    </location>
</feature>
<evidence type="ECO:0000256" key="1">
    <source>
        <dbReference type="SAM" id="Phobius"/>
    </source>
</evidence>
<accession>A0ABX2RA43</accession>